<name>A0A9X1Y9N4_9PROT</name>
<accession>A0A9X1Y9N4</accession>
<keyword evidence="1" id="KW-0732">Signal</keyword>
<organism evidence="2 3">
    <name type="scientific">Roseomonas acroporae</name>
    <dbReference type="NCBI Taxonomy" id="2937791"/>
    <lineage>
        <taxon>Bacteria</taxon>
        <taxon>Pseudomonadati</taxon>
        <taxon>Pseudomonadota</taxon>
        <taxon>Alphaproteobacteria</taxon>
        <taxon>Acetobacterales</taxon>
        <taxon>Roseomonadaceae</taxon>
        <taxon>Roseomonas</taxon>
    </lineage>
</organism>
<dbReference type="RefSeq" id="WP_248668575.1">
    <property type="nucleotide sequence ID" value="NZ_JALPRX010000084.1"/>
</dbReference>
<evidence type="ECO:0000313" key="2">
    <source>
        <dbReference type="EMBL" id="MCK8786459.1"/>
    </source>
</evidence>
<proteinExistence type="predicted"/>
<evidence type="ECO:0000313" key="3">
    <source>
        <dbReference type="Proteomes" id="UP001139516"/>
    </source>
</evidence>
<dbReference type="AlphaFoldDB" id="A0A9X1Y9N4"/>
<evidence type="ECO:0000256" key="1">
    <source>
        <dbReference type="SAM" id="SignalP"/>
    </source>
</evidence>
<gene>
    <name evidence="2" type="ORF">M0638_18955</name>
</gene>
<dbReference type="EMBL" id="JALPRX010000084">
    <property type="protein sequence ID" value="MCK8786459.1"/>
    <property type="molecule type" value="Genomic_DNA"/>
</dbReference>
<protein>
    <submittedName>
        <fullName evidence="2">Uncharacterized protein</fullName>
    </submittedName>
</protein>
<dbReference type="Proteomes" id="UP001139516">
    <property type="component" value="Unassembled WGS sequence"/>
</dbReference>
<feature type="chain" id="PRO_5040848523" evidence="1">
    <location>
        <begin position="18"/>
        <end position="94"/>
    </location>
</feature>
<reference evidence="2" key="1">
    <citation type="submission" date="2022-04" db="EMBL/GenBank/DDBJ databases">
        <title>Roseomonas acroporae sp. nov., isolated from coral Acropora digitifera.</title>
        <authorList>
            <person name="Sun H."/>
        </authorList>
    </citation>
    <scope>NUCLEOTIDE SEQUENCE</scope>
    <source>
        <strain evidence="2">NAR14</strain>
    </source>
</reference>
<keyword evidence="3" id="KW-1185">Reference proteome</keyword>
<sequence length="94" mass="9251">MTAMLLASPPVPLPAWAATLAVPAHAPGRLAAPVVALIAGTGAPRYAGMAVPPTRPRTADAHARAGRRVAAATGALFAGLGLSPGLSLARAEAR</sequence>
<comment type="caution">
    <text evidence="2">The sequence shown here is derived from an EMBL/GenBank/DDBJ whole genome shotgun (WGS) entry which is preliminary data.</text>
</comment>
<feature type="signal peptide" evidence="1">
    <location>
        <begin position="1"/>
        <end position="17"/>
    </location>
</feature>